<feature type="transmembrane region" description="Helical" evidence="5">
    <location>
        <begin position="299"/>
        <end position="321"/>
    </location>
</feature>
<dbReference type="PROSITE" id="PS50234">
    <property type="entry name" value="VWFA"/>
    <property type="match status" value="1"/>
</dbReference>
<keyword evidence="1" id="KW-1003">Cell membrane</keyword>
<dbReference type="Pfam" id="PF13519">
    <property type="entry name" value="VWA_2"/>
    <property type="match status" value="1"/>
</dbReference>
<evidence type="ECO:0000256" key="3">
    <source>
        <dbReference type="ARBA" id="ARBA00022989"/>
    </source>
</evidence>
<evidence type="ECO:0000313" key="8">
    <source>
        <dbReference type="Proteomes" id="UP000625551"/>
    </source>
</evidence>
<dbReference type="RefSeq" id="WP_191185153.1">
    <property type="nucleotide sequence ID" value="NZ_JACXAJ010000014.1"/>
</dbReference>
<dbReference type="Proteomes" id="UP000625551">
    <property type="component" value="Unassembled WGS sequence"/>
</dbReference>
<dbReference type="Gene3D" id="3.40.50.410">
    <property type="entry name" value="von Willebrand factor, type A domain"/>
    <property type="match status" value="1"/>
</dbReference>
<dbReference type="EMBL" id="JACXAJ010000014">
    <property type="protein sequence ID" value="MBD1399027.1"/>
    <property type="molecule type" value="Genomic_DNA"/>
</dbReference>
<evidence type="ECO:0000259" key="6">
    <source>
        <dbReference type="PROSITE" id="PS50234"/>
    </source>
</evidence>
<proteinExistence type="predicted"/>
<evidence type="ECO:0000256" key="5">
    <source>
        <dbReference type="SAM" id="Phobius"/>
    </source>
</evidence>
<protein>
    <submittedName>
        <fullName evidence="7">VWA domain-containing protein</fullName>
    </submittedName>
</protein>
<dbReference type="InterPro" id="IPR050768">
    <property type="entry name" value="UPF0353/GerABKA_families"/>
</dbReference>
<evidence type="ECO:0000256" key="4">
    <source>
        <dbReference type="ARBA" id="ARBA00023136"/>
    </source>
</evidence>
<keyword evidence="2 5" id="KW-0812">Transmembrane</keyword>
<feature type="domain" description="VWFA" evidence="6">
    <location>
        <begin position="79"/>
        <end position="279"/>
    </location>
</feature>
<keyword evidence="4 5" id="KW-0472">Membrane</keyword>
<feature type="transmembrane region" description="Helical" evidence="5">
    <location>
        <begin position="6"/>
        <end position="27"/>
    </location>
</feature>
<gene>
    <name evidence="7" type="ORF">H9Q13_17810</name>
</gene>
<feature type="transmembrane region" description="Helical" evidence="5">
    <location>
        <begin position="48"/>
        <end position="69"/>
    </location>
</feature>
<dbReference type="SMART" id="SM00327">
    <property type="entry name" value="VWA"/>
    <property type="match status" value="1"/>
</dbReference>
<comment type="caution">
    <text evidence="7">The sequence shown here is derived from an EMBL/GenBank/DDBJ whole genome shotgun (WGS) entry which is preliminary data.</text>
</comment>
<evidence type="ECO:0000313" key="7">
    <source>
        <dbReference type="EMBL" id="MBD1399027.1"/>
    </source>
</evidence>
<dbReference type="PANTHER" id="PTHR22550:SF5">
    <property type="entry name" value="LEUCINE ZIPPER PROTEIN 4"/>
    <property type="match status" value="1"/>
</dbReference>
<reference evidence="7 8" key="1">
    <citation type="submission" date="2020-09" db="EMBL/GenBank/DDBJ databases">
        <title>Genome sequencing and assembly of Pontibacter sp.</title>
        <authorList>
            <person name="Chhetri G."/>
        </authorList>
    </citation>
    <scope>NUCLEOTIDE SEQUENCE [LARGE SCALE GENOMIC DNA]</scope>
    <source>
        <strain evidence="7 8">JH31</strain>
    </source>
</reference>
<dbReference type="SUPFAM" id="SSF53300">
    <property type="entry name" value="vWA-like"/>
    <property type="match status" value="1"/>
</dbReference>
<accession>A0ABR7XL89</accession>
<keyword evidence="3 5" id="KW-1133">Transmembrane helix</keyword>
<evidence type="ECO:0000256" key="1">
    <source>
        <dbReference type="ARBA" id="ARBA00022475"/>
    </source>
</evidence>
<dbReference type="InterPro" id="IPR036465">
    <property type="entry name" value="vWFA_dom_sf"/>
</dbReference>
<organism evidence="7 8">
    <name type="scientific">Pontibacter aquaedesilientis</name>
    <dbReference type="NCBI Taxonomy" id="2766980"/>
    <lineage>
        <taxon>Bacteria</taxon>
        <taxon>Pseudomonadati</taxon>
        <taxon>Bacteroidota</taxon>
        <taxon>Cytophagia</taxon>
        <taxon>Cytophagales</taxon>
        <taxon>Hymenobacteraceae</taxon>
        <taxon>Pontibacter</taxon>
    </lineage>
</organism>
<dbReference type="PANTHER" id="PTHR22550">
    <property type="entry name" value="SPORE GERMINATION PROTEIN"/>
    <property type="match status" value="1"/>
</dbReference>
<name>A0ABR7XL89_9BACT</name>
<sequence length="323" mass="36197">MTWYQTITLLEILFGVLFLGLYIGYLLRVRRIAAFFGQRPHGVWVKFVLRHLYVILLIIAVLGPSFGAMKKEIKTIGKDIYIAVDLSASMDANDVQPSRLERAKRDILLLLSRFNSDRIGLIVFSSEAYLQSPLTYDQNALQLYTQTLRTGLLEHGGTSFDPVLELVSSKFGQTAAPEAEEQKARLLVLISDGEDFDGRLSDWADRLNEQNIRVFTVGIGTTDGSRIPVGNDFKRDQNGNPVITKLHPEGLAQLAEATNGDYFEVTERVSEINRLISAINNIEGELRESKTIDVTANKYVYPLALALLLILLDVLITVKLIRI</sequence>
<keyword evidence="8" id="KW-1185">Reference proteome</keyword>
<evidence type="ECO:0000256" key="2">
    <source>
        <dbReference type="ARBA" id="ARBA00022692"/>
    </source>
</evidence>
<dbReference type="InterPro" id="IPR002035">
    <property type="entry name" value="VWF_A"/>
</dbReference>